<dbReference type="Pfam" id="PF01242">
    <property type="entry name" value="PTPS"/>
    <property type="match status" value="1"/>
</dbReference>
<keyword evidence="3" id="KW-0862">Zinc</keyword>
<dbReference type="InterPro" id="IPR038418">
    <property type="entry name" value="6-PTP_synth/QueD_sf"/>
</dbReference>
<dbReference type="GO" id="GO:0046872">
    <property type="term" value="F:metal ion binding"/>
    <property type="evidence" value="ECO:0007669"/>
    <property type="project" value="UniProtKB-KW"/>
</dbReference>
<evidence type="ECO:0000256" key="1">
    <source>
        <dbReference type="ARBA" id="ARBA00001947"/>
    </source>
</evidence>
<dbReference type="GO" id="GO:0016829">
    <property type="term" value="F:lyase activity"/>
    <property type="evidence" value="ECO:0007669"/>
    <property type="project" value="UniProtKB-KW"/>
</dbReference>
<evidence type="ECO:0000313" key="5">
    <source>
        <dbReference type="EMBL" id="MBR1368712.1"/>
    </source>
</evidence>
<dbReference type="Gene3D" id="3.30.479.10">
    <property type="entry name" value="6-pyruvoyl tetrahydropterin synthase/QueD"/>
    <property type="match status" value="2"/>
</dbReference>
<reference evidence="5" key="1">
    <citation type="submission" date="2014-12" db="EMBL/GenBank/DDBJ databases">
        <authorList>
            <person name="Huang H.-H."/>
            <person name="Chen S.-C."/>
            <person name="Lai M.-C."/>
        </authorList>
    </citation>
    <scope>NUCLEOTIDE SEQUENCE</scope>
    <source>
        <strain evidence="5">K1F9705b</strain>
    </source>
</reference>
<keyword evidence="2" id="KW-0479">Metal-binding</keyword>
<dbReference type="EMBL" id="JWHL01000004">
    <property type="protein sequence ID" value="MBR1368712.1"/>
    <property type="molecule type" value="Genomic_DNA"/>
</dbReference>
<evidence type="ECO:0000256" key="2">
    <source>
        <dbReference type="ARBA" id="ARBA00022723"/>
    </source>
</evidence>
<dbReference type="InterPro" id="IPR007115">
    <property type="entry name" value="6-PTP_synth/QueD"/>
</dbReference>
<comment type="caution">
    <text evidence="5">The sequence shown here is derived from an EMBL/GenBank/DDBJ whole genome shotgun (WGS) entry which is preliminary data.</text>
</comment>
<sequence length="134" mass="15469">MSTRIYKEVYFDASHRLLHYDGKCARLHGHRWRTEVWLEGTVDPRTQILIDYNCIKKLVEIYDHQVILNADDPMVGCLSEFQDVVVTEGDPTSELLCVLIADQIDEACRMMGLDCRITTVRVWEGATCYAEVSR</sequence>
<protein>
    <submittedName>
        <fullName evidence="5">6-pyruvoyl tetrahydropterin synthase</fullName>
    </submittedName>
</protein>
<dbReference type="Proteomes" id="UP000730161">
    <property type="component" value="Unassembled WGS sequence"/>
</dbReference>
<dbReference type="SUPFAM" id="SSF55620">
    <property type="entry name" value="Tetrahydrobiopterin biosynthesis enzymes-like"/>
    <property type="match status" value="1"/>
</dbReference>
<name>A0A8J8B6J0_9EURY</name>
<evidence type="ECO:0000256" key="4">
    <source>
        <dbReference type="ARBA" id="ARBA00023239"/>
    </source>
</evidence>
<accession>A0A8J8B6J0</accession>
<evidence type="ECO:0000313" key="6">
    <source>
        <dbReference type="Proteomes" id="UP000730161"/>
    </source>
</evidence>
<keyword evidence="4" id="KW-0456">Lyase</keyword>
<dbReference type="RefSeq" id="WP_211530355.1">
    <property type="nucleotide sequence ID" value="NZ_JWHL01000004.1"/>
</dbReference>
<comment type="cofactor">
    <cofactor evidence="1">
        <name>Zn(2+)</name>
        <dbReference type="ChEBI" id="CHEBI:29105"/>
    </cofactor>
</comment>
<gene>
    <name evidence="5" type="ORF">RJ53_03990</name>
</gene>
<proteinExistence type="predicted"/>
<dbReference type="OrthoDB" id="6529at2157"/>
<keyword evidence="6" id="KW-1185">Reference proteome</keyword>
<dbReference type="PANTHER" id="PTHR12589">
    <property type="entry name" value="PYRUVOYL TETRAHYDROBIOPTERIN SYNTHASE"/>
    <property type="match status" value="1"/>
</dbReference>
<evidence type="ECO:0000256" key="3">
    <source>
        <dbReference type="ARBA" id="ARBA00022833"/>
    </source>
</evidence>
<dbReference type="PANTHER" id="PTHR12589:SF7">
    <property type="entry name" value="6-PYRUVOYL TETRAHYDROBIOPTERIN SYNTHASE"/>
    <property type="match status" value="1"/>
</dbReference>
<dbReference type="AlphaFoldDB" id="A0A8J8B6J0"/>
<organism evidence="5 6">
    <name type="scientific">Methanocalculus chunghsingensis</name>
    <dbReference type="NCBI Taxonomy" id="156457"/>
    <lineage>
        <taxon>Archaea</taxon>
        <taxon>Methanobacteriati</taxon>
        <taxon>Methanobacteriota</taxon>
        <taxon>Stenosarchaea group</taxon>
        <taxon>Methanomicrobia</taxon>
        <taxon>Methanomicrobiales</taxon>
        <taxon>Methanocalculaceae</taxon>
        <taxon>Methanocalculus</taxon>
    </lineage>
</organism>